<keyword evidence="5" id="KW-1185">Reference proteome</keyword>
<protein>
    <recommendedName>
        <fullName evidence="3">Serine/threonine-protein phosphatase 4 regulatory subunit 3-like central domain-containing protein</fullName>
    </recommendedName>
</protein>
<feature type="domain" description="Serine/threonine-protein phosphatase 4 regulatory subunit 3-like central" evidence="3">
    <location>
        <begin position="89"/>
        <end position="135"/>
    </location>
</feature>
<evidence type="ECO:0000313" key="5">
    <source>
        <dbReference type="Proteomes" id="UP001331761"/>
    </source>
</evidence>
<dbReference type="Pfam" id="PF04802">
    <property type="entry name" value="PP4R3"/>
    <property type="match status" value="1"/>
</dbReference>
<proteinExistence type="predicted"/>
<evidence type="ECO:0000256" key="1">
    <source>
        <dbReference type="ARBA" id="ARBA00004123"/>
    </source>
</evidence>
<dbReference type="EMBL" id="WIXE01016064">
    <property type="protein sequence ID" value="KAK5972966.1"/>
    <property type="molecule type" value="Genomic_DNA"/>
</dbReference>
<accession>A0AAN8F425</accession>
<dbReference type="GO" id="GO:0005654">
    <property type="term" value="C:nucleoplasm"/>
    <property type="evidence" value="ECO:0007669"/>
    <property type="project" value="TreeGrafter"/>
</dbReference>
<dbReference type="Proteomes" id="UP001331761">
    <property type="component" value="Unassembled WGS sequence"/>
</dbReference>
<dbReference type="InterPro" id="IPR051137">
    <property type="entry name" value="PP4R3-like"/>
</dbReference>
<name>A0AAN8F425_TRICO</name>
<dbReference type="GO" id="GO:0030289">
    <property type="term" value="C:protein phosphatase 4 complex"/>
    <property type="evidence" value="ECO:0007669"/>
    <property type="project" value="TreeGrafter"/>
</dbReference>
<reference evidence="4 5" key="1">
    <citation type="submission" date="2019-10" db="EMBL/GenBank/DDBJ databases">
        <title>Assembly and Annotation for the nematode Trichostrongylus colubriformis.</title>
        <authorList>
            <person name="Martin J."/>
        </authorList>
    </citation>
    <scope>NUCLEOTIDE SEQUENCE [LARGE SCALE GENOMIC DNA]</scope>
    <source>
        <strain evidence="4">G859</strain>
        <tissue evidence="4">Whole worm</tissue>
    </source>
</reference>
<evidence type="ECO:0000259" key="3">
    <source>
        <dbReference type="Pfam" id="PF04802"/>
    </source>
</evidence>
<dbReference type="PANTHER" id="PTHR23318:SF0">
    <property type="entry name" value="SERINE_THREONINE-PROTEIN PHOSPHATASE 4 REGULATORY SUBUNIT 3"/>
    <property type="match status" value="1"/>
</dbReference>
<comment type="subcellular location">
    <subcellularLocation>
        <location evidence="1">Nucleus</location>
    </subcellularLocation>
</comment>
<dbReference type="GO" id="GO:0072542">
    <property type="term" value="F:protein phosphatase activator activity"/>
    <property type="evidence" value="ECO:0007669"/>
    <property type="project" value="TreeGrafter"/>
</dbReference>
<sequence length="163" mass="18932">MMLTAANPYSSSSNNNHFQIQDVTDVLRRRRLTSYPQSEKLTYSSYANENEAPEEGALVDYCRLDKRDQPSIPRIFDASTVVSAKLRTPPLISTLLSDKYLKDLIGMLEYDPAHEAPRKHREFLYEKATFREVLANDELKLNVDENGEFMILLDYEMMLMMRL</sequence>
<dbReference type="AlphaFoldDB" id="A0AAN8F425"/>
<gene>
    <name evidence="4" type="ORF">GCK32_003353</name>
</gene>
<organism evidence="4 5">
    <name type="scientific">Trichostrongylus colubriformis</name>
    <name type="common">Black scour worm</name>
    <dbReference type="NCBI Taxonomy" id="6319"/>
    <lineage>
        <taxon>Eukaryota</taxon>
        <taxon>Metazoa</taxon>
        <taxon>Ecdysozoa</taxon>
        <taxon>Nematoda</taxon>
        <taxon>Chromadorea</taxon>
        <taxon>Rhabditida</taxon>
        <taxon>Rhabditina</taxon>
        <taxon>Rhabditomorpha</taxon>
        <taxon>Strongyloidea</taxon>
        <taxon>Trichostrongylidae</taxon>
        <taxon>Trichostrongylus</taxon>
    </lineage>
</organism>
<dbReference type="InterPro" id="IPR006887">
    <property type="entry name" value="P4R3-like_central_dom"/>
</dbReference>
<keyword evidence="2" id="KW-0539">Nucleus</keyword>
<evidence type="ECO:0000313" key="4">
    <source>
        <dbReference type="EMBL" id="KAK5972966.1"/>
    </source>
</evidence>
<comment type="caution">
    <text evidence="4">The sequence shown here is derived from an EMBL/GenBank/DDBJ whole genome shotgun (WGS) entry which is preliminary data.</text>
</comment>
<dbReference type="PANTHER" id="PTHR23318">
    <property type="entry name" value="ATP SYNTHASE GAMMA-RELATED"/>
    <property type="match status" value="1"/>
</dbReference>
<dbReference type="GO" id="GO:0006974">
    <property type="term" value="P:DNA damage response"/>
    <property type="evidence" value="ECO:0007669"/>
    <property type="project" value="TreeGrafter"/>
</dbReference>
<evidence type="ECO:0000256" key="2">
    <source>
        <dbReference type="ARBA" id="ARBA00023242"/>
    </source>
</evidence>